<reference evidence="2 4" key="1">
    <citation type="submission" date="2023-07" db="EMBL/GenBank/DDBJ databases">
        <title>Unpublished Manusciprt.</title>
        <authorList>
            <person name="Aydin F."/>
            <person name="Tarhane S."/>
            <person name="Saticioglu I.B."/>
            <person name="Karakaya E."/>
            <person name="Abay S."/>
            <person name="Guran O."/>
            <person name="Bozkurt E."/>
            <person name="Uzum N."/>
            <person name="Olgun K."/>
            <person name="Jablonski D."/>
        </authorList>
    </citation>
    <scope>NUCLEOTIDE SEQUENCE</scope>
    <source>
        <strain evidence="4">faydin-H75</strain>
        <strain evidence="2">Faydin-H76</strain>
    </source>
</reference>
<reference evidence="1" key="2">
    <citation type="submission" date="2023-07" db="EMBL/GenBank/DDBJ databases">
        <authorList>
            <person name="Aydin F."/>
            <person name="Tarhane S."/>
            <person name="Saticioglu I.B."/>
            <person name="Karakaya E."/>
            <person name="Abay S."/>
            <person name="Guran O."/>
            <person name="Bozkurt E."/>
            <person name="Uzum N."/>
            <person name="Olgun K."/>
            <person name="Jablonski D."/>
        </authorList>
    </citation>
    <scope>NUCLEOTIDE SEQUENCE</scope>
    <source>
        <strain evidence="1">Faydin-H75</strain>
    </source>
</reference>
<dbReference type="RefSeq" id="WP_305516977.1">
    <property type="nucleotide sequence ID" value="NZ_JAUPEV010000005.1"/>
</dbReference>
<dbReference type="EMBL" id="JAUYZK010000003">
    <property type="protein sequence ID" value="MDP2538739.1"/>
    <property type="molecule type" value="Genomic_DNA"/>
</dbReference>
<dbReference type="Gene3D" id="3.40.50.150">
    <property type="entry name" value="Vaccinia Virus protein VP39"/>
    <property type="match status" value="1"/>
</dbReference>
<accession>A0AA90PSP1</accession>
<keyword evidence="4" id="KW-1185">Reference proteome</keyword>
<dbReference type="GO" id="GO:0032259">
    <property type="term" value="P:methylation"/>
    <property type="evidence" value="ECO:0007669"/>
    <property type="project" value="InterPro"/>
</dbReference>
<protein>
    <recommendedName>
        <fullName evidence="5">Site-specific DNA-methyltransferase</fullName>
    </recommendedName>
</protein>
<evidence type="ECO:0000313" key="4">
    <source>
        <dbReference type="Proteomes" id="UP001240777"/>
    </source>
</evidence>
<dbReference type="SUPFAM" id="SSF53335">
    <property type="entry name" value="S-adenosyl-L-methionine-dependent methyltransferases"/>
    <property type="match status" value="1"/>
</dbReference>
<dbReference type="EMBL" id="JAUPEV010000005">
    <property type="protein sequence ID" value="MDO7253135.1"/>
    <property type="molecule type" value="Genomic_DNA"/>
</dbReference>
<dbReference type="AlphaFoldDB" id="A0AA90PSP1"/>
<evidence type="ECO:0000313" key="1">
    <source>
        <dbReference type="EMBL" id="MDO7253135.1"/>
    </source>
</evidence>
<dbReference type="InterPro" id="IPR029063">
    <property type="entry name" value="SAM-dependent_MTases_sf"/>
</dbReference>
<name>A0AA90PSP1_9HELI</name>
<reference evidence="1 3" key="3">
    <citation type="journal article" date="2024" name="Syst. Appl. Microbiol.">
        <title>Helicobacter cappadocius sp. nov., from lizards: The first psychrotrophic Helicobacter species.</title>
        <authorList>
            <person name="Aydin F."/>
            <person name="Tarhane S."/>
            <person name="Karakaya E."/>
            <person name="Abay S."/>
            <person name="Kayman T."/>
            <person name="Guran O."/>
            <person name="Bozkurt E."/>
            <person name="Uzum N."/>
            <person name="Avci A."/>
            <person name="Olgun K."/>
            <person name="Jablonski D."/>
            <person name="Guran C."/>
            <person name="Burcin Saticioglu I."/>
        </authorList>
    </citation>
    <scope>NUCLEOTIDE SEQUENCE [LARGE SCALE GENOMIC DNA]</scope>
    <source>
        <strain evidence="1">Faydin-H75</strain>
        <strain evidence="3">faydin-H76</strain>
    </source>
</reference>
<evidence type="ECO:0008006" key="5">
    <source>
        <dbReference type="Google" id="ProtNLM"/>
    </source>
</evidence>
<dbReference type="InterPro" id="IPR002052">
    <property type="entry name" value="DNA_methylase_N6_adenine_CS"/>
</dbReference>
<dbReference type="GO" id="GO:0003676">
    <property type="term" value="F:nucleic acid binding"/>
    <property type="evidence" value="ECO:0007669"/>
    <property type="project" value="InterPro"/>
</dbReference>
<dbReference type="Proteomes" id="UP001177258">
    <property type="component" value="Unassembled WGS sequence"/>
</dbReference>
<evidence type="ECO:0000313" key="2">
    <source>
        <dbReference type="EMBL" id="MDP2538739.1"/>
    </source>
</evidence>
<organism evidence="2 3">
    <name type="scientific">Helicobacter cappadocius</name>
    <dbReference type="NCBI Taxonomy" id="3063998"/>
    <lineage>
        <taxon>Bacteria</taxon>
        <taxon>Pseudomonadati</taxon>
        <taxon>Campylobacterota</taxon>
        <taxon>Epsilonproteobacteria</taxon>
        <taxon>Campylobacterales</taxon>
        <taxon>Helicobacteraceae</taxon>
        <taxon>Helicobacter</taxon>
    </lineage>
</organism>
<dbReference type="GO" id="GO:0008168">
    <property type="term" value="F:methyltransferase activity"/>
    <property type="evidence" value="ECO:0007669"/>
    <property type="project" value="InterPro"/>
</dbReference>
<comment type="caution">
    <text evidence="2">The sequence shown here is derived from an EMBL/GenBank/DDBJ whole genome shotgun (WGS) entry which is preliminary data.</text>
</comment>
<dbReference type="Proteomes" id="UP001240777">
    <property type="component" value="Unassembled WGS sequence"/>
</dbReference>
<dbReference type="PROSITE" id="PS00092">
    <property type="entry name" value="N6_MTASE"/>
    <property type="match status" value="1"/>
</dbReference>
<evidence type="ECO:0000313" key="3">
    <source>
        <dbReference type="Proteomes" id="UP001177258"/>
    </source>
</evidence>
<proteinExistence type="predicted"/>
<gene>
    <name evidence="1" type="ORF">Q5I04_04325</name>
    <name evidence="2" type="ORF">Q5I06_02940</name>
</gene>
<sequence length="48" mass="5736">MTQTITQDQIQTYQLFNKDCREGLKNIPDNSIDFIVTDPPYFNRWNGR</sequence>